<dbReference type="STRING" id="1619308.B5808_07790"/>
<dbReference type="KEGG" id="cphy:B5808_07790"/>
<evidence type="ECO:0000256" key="4">
    <source>
        <dbReference type="ARBA" id="ARBA00023163"/>
    </source>
</evidence>
<dbReference type="RefSeq" id="WP_085019255.1">
    <property type="nucleotide sequence ID" value="NZ_BMHD01000001.1"/>
</dbReference>
<dbReference type="EMBL" id="CP020715">
    <property type="protein sequence ID" value="ARJ05117.1"/>
    <property type="molecule type" value="Genomic_DNA"/>
</dbReference>
<dbReference type="AlphaFoldDB" id="A0A1X9LJ00"/>
<dbReference type="SUPFAM" id="SSF46689">
    <property type="entry name" value="Homeodomain-like"/>
    <property type="match status" value="1"/>
</dbReference>
<keyword evidence="4" id="KW-0804">Transcription</keyword>
<keyword evidence="3" id="KW-0238">DNA-binding</keyword>
<dbReference type="Proteomes" id="UP000192775">
    <property type="component" value="Chromosome"/>
</dbReference>
<keyword evidence="2" id="KW-0805">Transcription regulation</keyword>
<dbReference type="InterPro" id="IPR001647">
    <property type="entry name" value="HTH_TetR"/>
</dbReference>
<dbReference type="InterPro" id="IPR023772">
    <property type="entry name" value="DNA-bd_HTH_TetR-type_CS"/>
</dbReference>
<sequence>MPRLIDHDERDRVIAAAAFAVLERDGLAALSVRRVAAEAGLAVASLRRAFPTQHALRVHCFELIRSRATDRVRSLSGSGIPLGVAVLSELLPLDAPRRLELSAQLQLMILALTDPGLRKTASTLHGDVRRACDAVAVEVGLTRPPAELHAFLDGLALHVLTEPTAVTPEEAVALLERYLTENSTRRDGLDDGPHGP</sequence>
<dbReference type="GO" id="GO:0003677">
    <property type="term" value="F:DNA binding"/>
    <property type="evidence" value="ECO:0007669"/>
    <property type="project" value="UniProtKB-UniRule"/>
</dbReference>
<keyword evidence="1" id="KW-0678">Repressor</keyword>
<evidence type="ECO:0000313" key="5">
    <source>
        <dbReference type="EMBL" id="ARJ05117.1"/>
    </source>
</evidence>
<reference evidence="5 6" key="1">
    <citation type="submission" date="2017-04" db="EMBL/GenBank/DDBJ databases">
        <authorList>
            <person name="Afonso C.L."/>
            <person name="Miller P.J."/>
            <person name="Scott M.A."/>
            <person name="Spackman E."/>
            <person name="Goraichik I."/>
            <person name="Dimitrov K.M."/>
            <person name="Suarez D.L."/>
            <person name="Swayne D.E."/>
        </authorList>
    </citation>
    <scope>NUCLEOTIDE SEQUENCE [LARGE SCALE GENOMIC DNA]</scope>
    <source>
        <strain evidence="6">XA(T)</strain>
    </source>
</reference>
<name>A0A1X9LJ00_9MICO</name>
<dbReference type="InterPro" id="IPR036271">
    <property type="entry name" value="Tet_transcr_reg_TetR-rel_C_sf"/>
</dbReference>
<evidence type="ECO:0000313" key="6">
    <source>
        <dbReference type="Proteomes" id="UP000192775"/>
    </source>
</evidence>
<dbReference type="InterPro" id="IPR009057">
    <property type="entry name" value="Homeodomain-like_sf"/>
</dbReference>
<proteinExistence type="predicted"/>
<evidence type="ECO:0000256" key="1">
    <source>
        <dbReference type="ARBA" id="ARBA00022491"/>
    </source>
</evidence>
<protein>
    <submittedName>
        <fullName evidence="5">Uncharacterized protein</fullName>
    </submittedName>
</protein>
<dbReference type="Pfam" id="PF13977">
    <property type="entry name" value="TetR_C_6"/>
    <property type="match status" value="1"/>
</dbReference>
<dbReference type="InterPro" id="IPR039538">
    <property type="entry name" value="BetI_C"/>
</dbReference>
<dbReference type="Pfam" id="PF00440">
    <property type="entry name" value="TetR_N"/>
    <property type="match status" value="1"/>
</dbReference>
<accession>A0A1X9LJ00</accession>
<dbReference type="Gene3D" id="1.10.357.10">
    <property type="entry name" value="Tetracycline Repressor, domain 2"/>
    <property type="match status" value="1"/>
</dbReference>
<dbReference type="SUPFAM" id="SSF48498">
    <property type="entry name" value="Tetracyclin repressor-like, C-terminal domain"/>
    <property type="match status" value="1"/>
</dbReference>
<dbReference type="PROSITE" id="PS01081">
    <property type="entry name" value="HTH_TETR_1"/>
    <property type="match status" value="1"/>
</dbReference>
<keyword evidence="6" id="KW-1185">Reference proteome</keyword>
<evidence type="ECO:0000256" key="2">
    <source>
        <dbReference type="ARBA" id="ARBA00023015"/>
    </source>
</evidence>
<organism evidence="5 6">
    <name type="scientific">Cnuibacter physcomitrellae</name>
    <dbReference type="NCBI Taxonomy" id="1619308"/>
    <lineage>
        <taxon>Bacteria</taxon>
        <taxon>Bacillati</taxon>
        <taxon>Actinomycetota</taxon>
        <taxon>Actinomycetes</taxon>
        <taxon>Micrococcales</taxon>
        <taxon>Microbacteriaceae</taxon>
        <taxon>Cnuibacter</taxon>
    </lineage>
</organism>
<dbReference type="PROSITE" id="PS50977">
    <property type="entry name" value="HTH_TETR_2"/>
    <property type="match status" value="1"/>
</dbReference>
<gene>
    <name evidence="5" type="ORF">B5808_07790</name>
</gene>
<evidence type="ECO:0000256" key="3">
    <source>
        <dbReference type="ARBA" id="ARBA00023125"/>
    </source>
</evidence>